<dbReference type="SMART" id="SM01092">
    <property type="entry name" value="CO_deh_flav_C"/>
    <property type="match status" value="1"/>
</dbReference>
<dbReference type="InterPro" id="IPR002346">
    <property type="entry name" value="Mopterin_DH_FAD-bd"/>
</dbReference>
<evidence type="ECO:0000256" key="2">
    <source>
        <dbReference type="ARBA" id="ARBA00022827"/>
    </source>
</evidence>
<evidence type="ECO:0000256" key="1">
    <source>
        <dbReference type="ARBA" id="ARBA00022630"/>
    </source>
</evidence>
<dbReference type="GO" id="GO:0016491">
    <property type="term" value="F:oxidoreductase activity"/>
    <property type="evidence" value="ECO:0007669"/>
    <property type="project" value="UniProtKB-KW"/>
</dbReference>
<dbReference type="Pfam" id="PF00941">
    <property type="entry name" value="FAD_binding_5"/>
    <property type="match status" value="1"/>
</dbReference>
<dbReference type="InterPro" id="IPR016166">
    <property type="entry name" value="FAD-bd_PCMH"/>
</dbReference>
<accession>T1BBQ2</accession>
<protein>
    <submittedName>
        <fullName evidence="5">Molybdopterin dehydrogenase, FAD-binding protein</fullName>
    </submittedName>
</protein>
<dbReference type="SUPFAM" id="SSF55447">
    <property type="entry name" value="CO dehydrogenase flavoprotein C-terminal domain-like"/>
    <property type="match status" value="1"/>
</dbReference>
<dbReference type="GO" id="GO:0071949">
    <property type="term" value="F:FAD binding"/>
    <property type="evidence" value="ECO:0007669"/>
    <property type="project" value="InterPro"/>
</dbReference>
<dbReference type="Gene3D" id="3.30.390.50">
    <property type="entry name" value="CO dehydrogenase flavoprotein, C-terminal domain"/>
    <property type="match status" value="1"/>
</dbReference>
<evidence type="ECO:0000256" key="3">
    <source>
        <dbReference type="ARBA" id="ARBA00023002"/>
    </source>
</evidence>
<reference evidence="5" key="2">
    <citation type="journal article" date="2014" name="ISME J.">
        <title>Microbial stratification in low pH oxic and suboxic macroscopic growths along an acid mine drainage.</title>
        <authorList>
            <person name="Mendez-Garcia C."/>
            <person name="Mesa V."/>
            <person name="Sprenger R.R."/>
            <person name="Richter M."/>
            <person name="Diez M.S."/>
            <person name="Solano J."/>
            <person name="Bargiela R."/>
            <person name="Golyshina O.V."/>
            <person name="Manteca A."/>
            <person name="Ramos J.L."/>
            <person name="Gallego J.R."/>
            <person name="Llorente I."/>
            <person name="Martins Dos Santos V.A."/>
            <person name="Jensen O.N."/>
            <person name="Pelaez A.I."/>
            <person name="Sanchez J."/>
            <person name="Ferrer M."/>
        </authorList>
    </citation>
    <scope>NUCLEOTIDE SEQUENCE</scope>
</reference>
<name>T1BBQ2_9ZZZZ</name>
<dbReference type="InterPro" id="IPR016169">
    <property type="entry name" value="FAD-bd_PCMH_sub2"/>
</dbReference>
<dbReference type="PROSITE" id="PS51387">
    <property type="entry name" value="FAD_PCMH"/>
    <property type="match status" value="1"/>
</dbReference>
<dbReference type="SUPFAM" id="SSF56176">
    <property type="entry name" value="FAD-binding/transporter-associated domain-like"/>
    <property type="match status" value="1"/>
</dbReference>
<dbReference type="InterPro" id="IPR036683">
    <property type="entry name" value="CO_DH_flav_C_dom_sf"/>
</dbReference>
<dbReference type="FunFam" id="3.30.465.10:FF:000017">
    <property type="entry name" value="Xanthine dehydrogenase, FAD binding subunit"/>
    <property type="match status" value="1"/>
</dbReference>
<dbReference type="Gene3D" id="3.30.43.10">
    <property type="entry name" value="Uridine Diphospho-n-acetylenolpyruvylglucosamine Reductase, domain 2"/>
    <property type="match status" value="1"/>
</dbReference>
<feature type="domain" description="FAD-binding PCMH-type" evidence="4">
    <location>
        <begin position="1"/>
        <end position="170"/>
    </location>
</feature>
<evidence type="ECO:0000259" key="4">
    <source>
        <dbReference type="PROSITE" id="PS51387"/>
    </source>
</evidence>
<dbReference type="InterPro" id="IPR016167">
    <property type="entry name" value="FAD-bd_PCMH_sub1"/>
</dbReference>
<sequence>MPNLSYHRPSSITEAVRMAHDDPEAKLLAGGQSIIPSLKLGLLAPSAFIDLGGLADLRGVRLDGRSLRIGAMTSHAEVANSAHVRQHLPALAHLASGIGDRQVRNRGTVGGSLANSDPAADYPAAVLGLGAELRTDRRAIPADSFFKGLFETELDPDEILTAVEFPLPERAAYVKFPQPASRFALVGVFVSLTGKSVRVAVTGAGPCAFRVAAMEQALAKGFAPESLSDITMPADALNADLHGSAEYRAHLIPVLTRR</sequence>
<dbReference type="AlphaFoldDB" id="T1BBQ2"/>
<evidence type="ECO:0000313" key="5">
    <source>
        <dbReference type="EMBL" id="EQD51630.1"/>
    </source>
</evidence>
<dbReference type="EMBL" id="AUZY01007073">
    <property type="protein sequence ID" value="EQD51630.1"/>
    <property type="molecule type" value="Genomic_DNA"/>
</dbReference>
<dbReference type="Gene3D" id="3.30.465.10">
    <property type="match status" value="1"/>
</dbReference>
<feature type="non-terminal residue" evidence="5">
    <location>
        <position position="258"/>
    </location>
</feature>
<comment type="caution">
    <text evidence="5">The sequence shown here is derived from an EMBL/GenBank/DDBJ whole genome shotgun (WGS) entry which is preliminary data.</text>
</comment>
<proteinExistence type="predicted"/>
<keyword evidence="2" id="KW-0274">FAD</keyword>
<keyword evidence="1" id="KW-0285">Flavoprotein</keyword>
<dbReference type="PANTHER" id="PTHR42659">
    <property type="entry name" value="XANTHINE DEHYDROGENASE SUBUNIT C-RELATED"/>
    <property type="match status" value="1"/>
</dbReference>
<dbReference type="InterPro" id="IPR036318">
    <property type="entry name" value="FAD-bd_PCMH-like_sf"/>
</dbReference>
<dbReference type="PANTHER" id="PTHR42659:SF2">
    <property type="entry name" value="XANTHINE DEHYDROGENASE SUBUNIT C-RELATED"/>
    <property type="match status" value="1"/>
</dbReference>
<dbReference type="InterPro" id="IPR005107">
    <property type="entry name" value="CO_DH_flav_C"/>
</dbReference>
<reference evidence="5" key="1">
    <citation type="submission" date="2013-08" db="EMBL/GenBank/DDBJ databases">
        <authorList>
            <person name="Mendez C."/>
            <person name="Richter M."/>
            <person name="Ferrer M."/>
            <person name="Sanchez J."/>
        </authorList>
    </citation>
    <scope>NUCLEOTIDE SEQUENCE</scope>
</reference>
<keyword evidence="3" id="KW-0560">Oxidoreductase</keyword>
<organism evidence="5">
    <name type="scientific">mine drainage metagenome</name>
    <dbReference type="NCBI Taxonomy" id="410659"/>
    <lineage>
        <taxon>unclassified sequences</taxon>
        <taxon>metagenomes</taxon>
        <taxon>ecological metagenomes</taxon>
    </lineage>
</organism>
<dbReference type="InterPro" id="IPR051312">
    <property type="entry name" value="Diverse_Substr_Oxidored"/>
</dbReference>
<gene>
    <name evidence="5" type="ORF">B1B_10943</name>
</gene>